<dbReference type="Proteomes" id="UP000241986">
    <property type="component" value="Unassembled WGS sequence"/>
</dbReference>
<proteinExistence type="predicted"/>
<evidence type="ECO:0000313" key="1">
    <source>
        <dbReference type="EMBL" id="PTH79915.1"/>
    </source>
</evidence>
<accession>A0A2T4MZ98</accession>
<dbReference type="AlphaFoldDB" id="A0A2T4MZ98"/>
<sequence length="212" mass="24631">MQCVVATANIEIHESVLGIPGFHWMNEDTHPYWKTHQYVVATPNTEIHESDLAIPDFHWINENNCPYWKIQRYGLKASKLLGRLIRNKDIDIKSNPLWKLMCRAYQSTCIDEMEFMRVNEIPYPLLGAIEEAVYRDNIILTLGVKFTPGDASEGVDDYGNPAWYTKWTAEKDGIKRYCHSCCEDTVGWVIDTAKNFNEISLIDKDEEYFNEN</sequence>
<reference evidence="1 2" key="1">
    <citation type="submission" date="2018-03" db="EMBL/GenBank/DDBJ databases">
        <title>Aeromonas veronii whole genome sequencing and analysis.</title>
        <authorList>
            <person name="Xie H."/>
            <person name="Liu T."/>
            <person name="Wang K."/>
        </authorList>
    </citation>
    <scope>NUCLEOTIDE SEQUENCE [LARGE SCALE GENOMIC DNA]</scope>
    <source>
        <strain evidence="1 2">XH.VA.1</strain>
    </source>
</reference>
<evidence type="ECO:0000313" key="2">
    <source>
        <dbReference type="Proteomes" id="UP000241986"/>
    </source>
</evidence>
<name>A0A2T4MZ98_AERVE</name>
<dbReference type="EMBL" id="PZKL01000038">
    <property type="protein sequence ID" value="PTH79915.1"/>
    <property type="molecule type" value="Genomic_DNA"/>
</dbReference>
<protein>
    <submittedName>
        <fullName evidence="1">Uncharacterized protein</fullName>
    </submittedName>
</protein>
<comment type="caution">
    <text evidence="1">The sequence shown here is derived from an EMBL/GenBank/DDBJ whole genome shotgun (WGS) entry which is preliminary data.</text>
</comment>
<organism evidence="1 2">
    <name type="scientific">Aeromonas veronii</name>
    <dbReference type="NCBI Taxonomy" id="654"/>
    <lineage>
        <taxon>Bacteria</taxon>
        <taxon>Pseudomonadati</taxon>
        <taxon>Pseudomonadota</taxon>
        <taxon>Gammaproteobacteria</taxon>
        <taxon>Aeromonadales</taxon>
        <taxon>Aeromonadaceae</taxon>
        <taxon>Aeromonas</taxon>
    </lineage>
</organism>
<gene>
    <name evidence="1" type="ORF">DAA48_16765</name>
</gene>